<dbReference type="InParanoid" id="A0A5E4G234"/>
<evidence type="ECO:0000313" key="9">
    <source>
        <dbReference type="EMBL" id="KAI5339389.1"/>
    </source>
</evidence>
<evidence type="ECO:0000256" key="7">
    <source>
        <dbReference type="SAM" id="MobiDB-lite"/>
    </source>
</evidence>
<evidence type="ECO:0000256" key="1">
    <source>
        <dbReference type="ARBA" id="ARBA00022723"/>
    </source>
</evidence>
<dbReference type="GO" id="GO:0008270">
    <property type="term" value="F:zinc ion binding"/>
    <property type="evidence" value="ECO:0007669"/>
    <property type="project" value="UniProtKB-KW"/>
</dbReference>
<dbReference type="GO" id="GO:0051511">
    <property type="term" value="P:negative regulation of unidimensional cell growth"/>
    <property type="evidence" value="ECO:0007669"/>
    <property type="project" value="EnsemblPlants"/>
</dbReference>
<keyword evidence="1 5" id="KW-0479">Metal-binding</keyword>
<evidence type="ECO:0000313" key="12">
    <source>
        <dbReference type="Proteomes" id="UP001054821"/>
    </source>
</evidence>
<evidence type="ECO:0000256" key="3">
    <source>
        <dbReference type="ARBA" id="ARBA00022771"/>
    </source>
</evidence>
<evidence type="ECO:0000259" key="8">
    <source>
        <dbReference type="PROSITE" id="PS50103"/>
    </source>
</evidence>
<feature type="domain" description="C3H1-type" evidence="8">
    <location>
        <begin position="267"/>
        <end position="295"/>
    </location>
</feature>
<dbReference type="PANTHER" id="PTHR12547">
    <property type="entry name" value="CCCH ZINC FINGER/TIS11-RELATED"/>
    <property type="match status" value="1"/>
</dbReference>
<sequence length="311" mass="34727">METNAAFPTSPDSSTRDFGSDFASMYRSIFPPKFTLPSSLSLTPSTRSSFSDSDSNSDDHHHNHNATSQRLTQAQLILESQELRDHYDLCSAHLRDLADELDSLRRENSHLRSANADLVKLLSSQATFQSFLLSSSSSSAYQSPSTPSFLDDFRRLGFGSLGPRDGVVSDEASDISPTSVIERNRFDVVDRVALPKSISVRSSTRPRVPSQLVSGSPTQSQVKVFNQGMVKTELCNKWEETGTCPYGENCQFAHGVRELRPVMRHPRYKTQLCRMVAAGGKCPYGHRCHFRHSLTEQERLQLAMAAETRFD</sequence>
<dbReference type="PANTHER" id="PTHR12547:SF139">
    <property type="entry name" value="C3H1-TYPE DOMAIN-CONTAINING PROTEIN"/>
    <property type="match status" value="1"/>
</dbReference>
<dbReference type="FunFam" id="4.10.1000.10:FF:000001">
    <property type="entry name" value="zinc finger CCCH domain-containing protein 15-like"/>
    <property type="match status" value="1"/>
</dbReference>
<feature type="compositionally biased region" description="Low complexity" evidence="7">
    <location>
        <begin position="41"/>
        <end position="54"/>
    </location>
</feature>
<dbReference type="Proteomes" id="UP000327085">
    <property type="component" value="Chromosome 3"/>
</dbReference>
<keyword evidence="2" id="KW-0677">Repeat</keyword>
<accession>A0A5E4G234</accession>
<gene>
    <name evidence="10" type="ORF">ALMOND_2B000872</name>
    <name evidence="9" type="ORF">L3X38_018661</name>
</gene>
<name>A0A5E4G234_PRUDU</name>
<evidence type="ECO:0000256" key="2">
    <source>
        <dbReference type="ARBA" id="ARBA00022737"/>
    </source>
</evidence>
<feature type="zinc finger region" description="C3H1-type" evidence="5">
    <location>
        <begin position="267"/>
        <end position="295"/>
    </location>
</feature>
<dbReference type="AlphaFoldDB" id="A0A5E4G234"/>
<protein>
    <submittedName>
        <fullName evidence="10">PREDICTED: zinc finger</fullName>
    </submittedName>
</protein>
<dbReference type="Gramene" id="VVA33672">
    <property type="protein sequence ID" value="VVA33672"/>
    <property type="gene ID" value="Prudul26B000872"/>
</dbReference>
<feature type="coiled-coil region" evidence="6">
    <location>
        <begin position="87"/>
        <end position="114"/>
    </location>
</feature>
<evidence type="ECO:0000313" key="10">
    <source>
        <dbReference type="EMBL" id="VVA33672.1"/>
    </source>
</evidence>
<evidence type="ECO:0000256" key="4">
    <source>
        <dbReference type="ARBA" id="ARBA00022833"/>
    </source>
</evidence>
<dbReference type="PROSITE" id="PS50103">
    <property type="entry name" value="ZF_C3H1"/>
    <property type="match status" value="2"/>
</dbReference>
<keyword evidence="12" id="KW-1185">Reference proteome</keyword>
<evidence type="ECO:0000256" key="6">
    <source>
        <dbReference type="SAM" id="Coils"/>
    </source>
</evidence>
<feature type="region of interest" description="Disordered" evidence="7">
    <location>
        <begin position="41"/>
        <end position="70"/>
    </location>
</feature>
<keyword evidence="4 5" id="KW-0862">Zinc</keyword>
<reference evidence="11" key="2">
    <citation type="journal article" date="2020" name="Plant J.">
        <title>Transposons played a major role in the diversification between the closely related almond and peach genomes: results from the almond genome sequence.</title>
        <authorList>
            <person name="Alioto T."/>
            <person name="Alexiou K.G."/>
            <person name="Bardil A."/>
            <person name="Barteri F."/>
            <person name="Castanera R."/>
            <person name="Cruz F."/>
            <person name="Dhingra A."/>
            <person name="Duval H."/>
            <person name="Fernandez I Marti A."/>
            <person name="Frias L."/>
            <person name="Galan B."/>
            <person name="Garcia J.L."/>
            <person name="Howad W."/>
            <person name="Gomez-Garrido J."/>
            <person name="Gut M."/>
            <person name="Julca I."/>
            <person name="Morata J."/>
            <person name="Puigdomenech P."/>
            <person name="Ribeca P."/>
            <person name="Rubio Cabetas M.J."/>
            <person name="Vlasova A."/>
            <person name="Wirthensohn M."/>
            <person name="Garcia-Mas J."/>
            <person name="Gabaldon T."/>
            <person name="Casacuberta J.M."/>
            <person name="Arus P."/>
        </authorList>
    </citation>
    <scope>NUCLEOTIDE SEQUENCE [LARGE SCALE GENOMIC DNA]</scope>
    <source>
        <strain evidence="11">cv. Texas</strain>
    </source>
</reference>
<dbReference type="InterPro" id="IPR000571">
    <property type="entry name" value="Znf_CCCH"/>
</dbReference>
<dbReference type="Pfam" id="PF00642">
    <property type="entry name" value="zf-CCCH"/>
    <property type="match status" value="2"/>
</dbReference>
<dbReference type="EMBL" id="CABIKO010000299">
    <property type="protein sequence ID" value="VVA33672.1"/>
    <property type="molecule type" value="Genomic_DNA"/>
</dbReference>
<dbReference type="GO" id="GO:1901347">
    <property type="term" value="P:negative regulation of secondary cell wall biogenesis"/>
    <property type="evidence" value="ECO:0007669"/>
    <property type="project" value="EnsemblPlants"/>
</dbReference>
<keyword evidence="3 5" id="KW-0863">Zinc-finger</keyword>
<reference evidence="10" key="1">
    <citation type="submission" date="2019-07" db="EMBL/GenBank/DDBJ databases">
        <authorList>
            <person name="Alioto T."/>
            <person name="Alioto T."/>
            <person name="Gomez Garrido J."/>
        </authorList>
    </citation>
    <scope>NUCLEOTIDE SEQUENCE</scope>
</reference>
<dbReference type="OMA" id="PPNIRQG"/>
<organism evidence="10 11">
    <name type="scientific">Prunus dulcis</name>
    <name type="common">Almond</name>
    <name type="synonym">Amygdalus dulcis</name>
    <dbReference type="NCBI Taxonomy" id="3755"/>
    <lineage>
        <taxon>Eukaryota</taxon>
        <taxon>Viridiplantae</taxon>
        <taxon>Streptophyta</taxon>
        <taxon>Embryophyta</taxon>
        <taxon>Tracheophyta</taxon>
        <taxon>Spermatophyta</taxon>
        <taxon>Magnoliopsida</taxon>
        <taxon>eudicotyledons</taxon>
        <taxon>Gunneridae</taxon>
        <taxon>Pentapetalae</taxon>
        <taxon>rosids</taxon>
        <taxon>fabids</taxon>
        <taxon>Rosales</taxon>
        <taxon>Rosaceae</taxon>
        <taxon>Amygdaloideae</taxon>
        <taxon>Amygdaleae</taxon>
        <taxon>Prunus</taxon>
    </lineage>
</organism>
<feature type="domain" description="C3H1-type" evidence="8">
    <location>
        <begin position="229"/>
        <end position="257"/>
    </location>
</feature>
<dbReference type="InterPro" id="IPR036855">
    <property type="entry name" value="Znf_CCCH_sf"/>
</dbReference>
<dbReference type="Proteomes" id="UP001054821">
    <property type="component" value="Chromosome 3"/>
</dbReference>
<keyword evidence="6" id="KW-0175">Coiled coil</keyword>
<dbReference type="InterPro" id="IPR045877">
    <property type="entry name" value="ZFP36-like"/>
</dbReference>
<dbReference type="FunFam" id="4.10.1000.10:FF:000002">
    <property type="entry name" value="Zinc finger protein 36, C3H1 type-like 1"/>
    <property type="match status" value="1"/>
</dbReference>
<dbReference type="SUPFAM" id="SSF90229">
    <property type="entry name" value="CCCH zinc finger"/>
    <property type="match status" value="2"/>
</dbReference>
<evidence type="ECO:0000313" key="11">
    <source>
        <dbReference type="Proteomes" id="UP000327085"/>
    </source>
</evidence>
<dbReference type="GO" id="GO:0045893">
    <property type="term" value="P:positive regulation of DNA-templated transcription"/>
    <property type="evidence" value="ECO:0007669"/>
    <property type="project" value="EnsemblPlants"/>
</dbReference>
<proteinExistence type="predicted"/>
<dbReference type="EMBL" id="JAJFAZ020000003">
    <property type="protein sequence ID" value="KAI5339389.1"/>
    <property type="molecule type" value="Genomic_DNA"/>
</dbReference>
<reference evidence="9 12" key="3">
    <citation type="journal article" date="2022" name="G3 (Bethesda)">
        <title>Whole-genome sequence and methylome profiling of the almond [Prunus dulcis (Mill.) D.A. Webb] cultivar 'Nonpareil'.</title>
        <authorList>
            <person name="D'Amico-Willman K.M."/>
            <person name="Ouma W.Z."/>
            <person name="Meulia T."/>
            <person name="Sideli G.M."/>
            <person name="Gradziel T.M."/>
            <person name="Fresnedo-Ramirez J."/>
        </authorList>
    </citation>
    <scope>NUCLEOTIDE SEQUENCE [LARGE SCALE GENOMIC DNA]</scope>
    <source>
        <strain evidence="9">Clone GOH B32 T37-40</strain>
    </source>
</reference>
<dbReference type="Gene3D" id="4.10.1000.10">
    <property type="entry name" value="Zinc finger, CCCH-type"/>
    <property type="match status" value="2"/>
</dbReference>
<dbReference type="GO" id="GO:0003729">
    <property type="term" value="F:mRNA binding"/>
    <property type="evidence" value="ECO:0007669"/>
    <property type="project" value="EnsemblPlants"/>
</dbReference>
<feature type="zinc finger region" description="C3H1-type" evidence="5">
    <location>
        <begin position="229"/>
        <end position="257"/>
    </location>
</feature>
<dbReference type="SMART" id="SM00356">
    <property type="entry name" value="ZnF_C3H1"/>
    <property type="match status" value="2"/>
</dbReference>
<evidence type="ECO:0000256" key="5">
    <source>
        <dbReference type="PROSITE-ProRule" id="PRU00723"/>
    </source>
</evidence>